<dbReference type="Proteomes" id="UP001732700">
    <property type="component" value="Chromosome 5A"/>
</dbReference>
<keyword evidence="2" id="KW-1185">Reference proteome</keyword>
<protein>
    <submittedName>
        <fullName evidence="1">Uncharacterized protein</fullName>
    </submittedName>
</protein>
<sequence>MYHSKTEHWSFKPVQASAGYGGHVTSKTITIGEEVAWIDLSRDIIFCDMLAETPRCHVVSLPLPIKKLPDPRIVRDIAILDGCIYYVELQHQINKDGTLDCWSATKWSKKITGPLEGWDLDHKVDSDNISGPSKLEGNAHLAQPDLRRLFLGLPNLSFQDNDVVYCLAKIQYWIMSRQHG</sequence>
<dbReference type="EnsemblPlants" id="AVESA.00010b.r2.5AG0851820.1">
    <property type="protein sequence ID" value="AVESA.00010b.r2.5AG0851820.1.CDS.1"/>
    <property type="gene ID" value="AVESA.00010b.r2.5AG0851820"/>
</dbReference>
<reference evidence="1" key="2">
    <citation type="submission" date="2025-09" db="UniProtKB">
        <authorList>
            <consortium name="EnsemblPlants"/>
        </authorList>
    </citation>
    <scope>IDENTIFICATION</scope>
</reference>
<proteinExistence type="predicted"/>
<evidence type="ECO:0000313" key="1">
    <source>
        <dbReference type="EnsemblPlants" id="AVESA.00010b.r2.5AG0851820.1.CDS.1"/>
    </source>
</evidence>
<reference evidence="1" key="1">
    <citation type="submission" date="2021-05" db="EMBL/GenBank/DDBJ databases">
        <authorList>
            <person name="Scholz U."/>
            <person name="Mascher M."/>
            <person name="Fiebig A."/>
        </authorList>
    </citation>
    <scope>NUCLEOTIDE SEQUENCE [LARGE SCALE GENOMIC DNA]</scope>
</reference>
<organism evidence="1 2">
    <name type="scientific">Avena sativa</name>
    <name type="common">Oat</name>
    <dbReference type="NCBI Taxonomy" id="4498"/>
    <lineage>
        <taxon>Eukaryota</taxon>
        <taxon>Viridiplantae</taxon>
        <taxon>Streptophyta</taxon>
        <taxon>Embryophyta</taxon>
        <taxon>Tracheophyta</taxon>
        <taxon>Spermatophyta</taxon>
        <taxon>Magnoliopsida</taxon>
        <taxon>Liliopsida</taxon>
        <taxon>Poales</taxon>
        <taxon>Poaceae</taxon>
        <taxon>BOP clade</taxon>
        <taxon>Pooideae</taxon>
        <taxon>Poodae</taxon>
        <taxon>Poeae</taxon>
        <taxon>Poeae Chloroplast Group 1 (Aveneae type)</taxon>
        <taxon>Aveninae</taxon>
        <taxon>Avena</taxon>
    </lineage>
</organism>
<accession>A0ACD5XTL8</accession>
<evidence type="ECO:0000313" key="2">
    <source>
        <dbReference type="Proteomes" id="UP001732700"/>
    </source>
</evidence>
<name>A0ACD5XTL8_AVESA</name>